<protein>
    <submittedName>
        <fullName evidence="2">Nitrilase</fullName>
    </submittedName>
</protein>
<accession>A0ABY1HHM6</accession>
<organism evidence="2 3">
    <name type="scientific">Moritella viscosa</name>
    <dbReference type="NCBI Taxonomy" id="80854"/>
    <lineage>
        <taxon>Bacteria</taxon>
        <taxon>Pseudomonadati</taxon>
        <taxon>Pseudomonadota</taxon>
        <taxon>Gammaproteobacteria</taxon>
        <taxon>Alteromonadales</taxon>
        <taxon>Moritellaceae</taxon>
        <taxon>Moritella</taxon>
    </lineage>
</organism>
<evidence type="ECO:0000256" key="1">
    <source>
        <dbReference type="SAM" id="Phobius"/>
    </source>
</evidence>
<proteinExistence type="predicted"/>
<comment type="caution">
    <text evidence="2">The sequence shown here is derived from an EMBL/GenBank/DDBJ whole genome shotgun (WGS) entry which is preliminary data.</text>
</comment>
<evidence type="ECO:0000313" key="2">
    <source>
        <dbReference type="EMBL" id="SGY98914.1"/>
    </source>
</evidence>
<name>A0ABY1HHM6_9GAMM</name>
<evidence type="ECO:0000313" key="3">
    <source>
        <dbReference type="Proteomes" id="UP000182660"/>
    </source>
</evidence>
<dbReference type="InterPro" id="IPR036526">
    <property type="entry name" value="C-N_Hydrolase_sf"/>
</dbReference>
<gene>
    <name evidence="2" type="ORF">MT2528_3736</name>
</gene>
<dbReference type="SUPFAM" id="SSF56317">
    <property type="entry name" value="Carbon-nitrogen hydrolase"/>
    <property type="match status" value="1"/>
</dbReference>
<keyword evidence="3" id="KW-1185">Reference proteome</keyword>
<sequence length="64" mass="7089">MNEIDSEFSGTTLFNTVVVIGSNSAILNRLRKIMPINPERMVWGFGDAVVVKPFAVLLPVRSIK</sequence>
<keyword evidence="1" id="KW-0812">Transmembrane</keyword>
<keyword evidence="1" id="KW-1133">Transmembrane helix</keyword>
<dbReference type="RefSeq" id="WP_211705553.1">
    <property type="nucleotide sequence ID" value="NZ_CAWQZC010000057.1"/>
</dbReference>
<dbReference type="EMBL" id="FPLJ01000080">
    <property type="protein sequence ID" value="SGY98914.1"/>
    <property type="molecule type" value="Genomic_DNA"/>
</dbReference>
<dbReference type="Proteomes" id="UP000182660">
    <property type="component" value="Unassembled WGS sequence"/>
</dbReference>
<keyword evidence="1" id="KW-0472">Membrane</keyword>
<reference evidence="2 3" key="1">
    <citation type="submission" date="2016-11" db="EMBL/GenBank/DDBJ databases">
        <authorList>
            <person name="Klemetsen T."/>
        </authorList>
    </citation>
    <scope>NUCLEOTIDE SEQUENCE [LARGE SCALE GENOMIC DNA]</scope>
    <source>
        <strain evidence="2">MT 2528</strain>
    </source>
</reference>
<dbReference type="Gene3D" id="3.60.110.10">
    <property type="entry name" value="Carbon-nitrogen hydrolase"/>
    <property type="match status" value="1"/>
</dbReference>
<feature type="transmembrane region" description="Helical" evidence="1">
    <location>
        <begin position="12"/>
        <end position="30"/>
    </location>
</feature>
<dbReference type="GeneID" id="61297547"/>